<evidence type="ECO:0000313" key="3">
    <source>
        <dbReference type="Proteomes" id="UP000233040"/>
    </source>
</evidence>
<dbReference type="STRING" id="9516.ENSCCAP00000001480"/>
<sequence length="68" mass="7262">MGDVKLVASPHVSKTSLSVDPSGVGSMPLTEAPAFILPPRNLCIKEGATAKFEGRVRKLTSIFHLLFP</sequence>
<feature type="region of interest" description="Disordered" evidence="1">
    <location>
        <begin position="1"/>
        <end position="22"/>
    </location>
</feature>
<reference evidence="2" key="2">
    <citation type="submission" date="2025-09" db="UniProtKB">
        <authorList>
            <consortium name="Ensembl"/>
        </authorList>
    </citation>
    <scope>IDENTIFICATION</scope>
</reference>
<name>A0A2K5PCX2_CEBIM</name>
<dbReference type="Ensembl" id="ENSCCAT00000010092.1">
    <property type="protein sequence ID" value="ENSCCAP00000001480.1"/>
    <property type="gene ID" value="ENSCCAG00000009511.1"/>
</dbReference>
<protein>
    <submittedName>
        <fullName evidence="2">Uncharacterized protein</fullName>
    </submittedName>
</protein>
<dbReference type="Proteomes" id="UP000233040">
    <property type="component" value="Unassembled WGS sequence"/>
</dbReference>
<evidence type="ECO:0000313" key="2">
    <source>
        <dbReference type="Ensembl" id="ENSCCAP00000001480.1"/>
    </source>
</evidence>
<evidence type="ECO:0000256" key="1">
    <source>
        <dbReference type="SAM" id="MobiDB-lite"/>
    </source>
</evidence>
<proteinExistence type="predicted"/>
<accession>A0A2K5PCX2</accession>
<organism evidence="2 3">
    <name type="scientific">Cebus imitator</name>
    <name type="common">Panamanian white-faced capuchin</name>
    <name type="synonym">Cebus capucinus imitator</name>
    <dbReference type="NCBI Taxonomy" id="2715852"/>
    <lineage>
        <taxon>Eukaryota</taxon>
        <taxon>Metazoa</taxon>
        <taxon>Chordata</taxon>
        <taxon>Craniata</taxon>
        <taxon>Vertebrata</taxon>
        <taxon>Euteleostomi</taxon>
        <taxon>Mammalia</taxon>
        <taxon>Eutheria</taxon>
        <taxon>Euarchontoglires</taxon>
        <taxon>Primates</taxon>
        <taxon>Haplorrhini</taxon>
        <taxon>Platyrrhini</taxon>
        <taxon>Cebidae</taxon>
        <taxon>Cebinae</taxon>
        <taxon>Cebus</taxon>
    </lineage>
</organism>
<reference evidence="2" key="1">
    <citation type="submission" date="2025-08" db="UniProtKB">
        <authorList>
            <consortium name="Ensembl"/>
        </authorList>
    </citation>
    <scope>IDENTIFICATION</scope>
</reference>
<dbReference type="GeneTree" id="ENSGT00950000183570"/>
<dbReference type="AlphaFoldDB" id="A0A2K5PCX2"/>
<keyword evidence="3" id="KW-1185">Reference proteome</keyword>